<evidence type="ECO:0000256" key="1">
    <source>
        <dbReference type="ARBA" id="ARBA00004305"/>
    </source>
</evidence>
<dbReference type="GO" id="GO:0004827">
    <property type="term" value="F:proline-tRNA ligase activity"/>
    <property type="evidence" value="ECO:0007669"/>
    <property type="project" value="UniProtKB-EC"/>
</dbReference>
<keyword evidence="8" id="KW-0809">Transit peptide</keyword>
<comment type="function">
    <text evidence="13">Mitochondrial aminoacyl-tRNA synthetase that catalyzes the specific attachment of the proline amino acid (aa) to the homologous transfer RNA (tRNA), further participating in protein synthesis. The reaction occurs in a two steps: proline is first activated by ATP to form Pro-AMP and then transferred to the acceptor end of tRNA(Pro).</text>
</comment>
<dbReference type="GO" id="GO:0005524">
    <property type="term" value="F:ATP binding"/>
    <property type="evidence" value="ECO:0007669"/>
    <property type="project" value="UniProtKB-KW"/>
</dbReference>
<dbReference type="GO" id="GO:0006433">
    <property type="term" value="P:prolyl-tRNA aminoacylation"/>
    <property type="evidence" value="ECO:0007669"/>
    <property type="project" value="InterPro"/>
</dbReference>
<dbReference type="Pfam" id="PF00587">
    <property type="entry name" value="tRNA-synt_2b"/>
    <property type="match status" value="1"/>
</dbReference>
<keyword evidence="17" id="KW-1185">Reference proteome</keyword>
<gene>
    <name evidence="16" type="ORF">GDO54_016270</name>
</gene>
<comment type="catalytic activity">
    <reaction evidence="12">
        <text>tRNA(Pro) + L-proline + ATP = L-prolyl-tRNA(Pro) + AMP + diphosphate</text>
        <dbReference type="Rhea" id="RHEA:14305"/>
        <dbReference type="Rhea" id="RHEA-COMP:9700"/>
        <dbReference type="Rhea" id="RHEA-COMP:9702"/>
        <dbReference type="ChEBI" id="CHEBI:30616"/>
        <dbReference type="ChEBI" id="CHEBI:33019"/>
        <dbReference type="ChEBI" id="CHEBI:60039"/>
        <dbReference type="ChEBI" id="CHEBI:78442"/>
        <dbReference type="ChEBI" id="CHEBI:78532"/>
        <dbReference type="ChEBI" id="CHEBI:456215"/>
        <dbReference type="EC" id="6.1.1.15"/>
    </reaction>
</comment>
<keyword evidence="6" id="KW-0067">ATP-binding</keyword>
<keyword evidence="7" id="KW-0648">Protein biosynthesis</keyword>
<dbReference type="CDD" id="cd00779">
    <property type="entry name" value="ProRS_core_prok"/>
    <property type="match status" value="1"/>
</dbReference>
<proteinExistence type="inferred from homology"/>
<dbReference type="EMBL" id="DYDO01000009">
    <property type="protein sequence ID" value="DBA17968.1"/>
    <property type="molecule type" value="Genomic_DNA"/>
</dbReference>
<dbReference type="FunFam" id="3.40.50.800:FF:000020">
    <property type="entry name" value="Probable proline--tRNA ligase, mitochondrial"/>
    <property type="match status" value="1"/>
</dbReference>
<dbReference type="PANTHER" id="PTHR42753:SF10">
    <property type="entry name" value="PROLINE--TRNA LIGASE, MITOCHONDRIAL-RELATED"/>
    <property type="match status" value="1"/>
</dbReference>
<reference evidence="16" key="1">
    <citation type="thesis" date="2020" institute="ProQuest LLC" country="789 East Eisenhower Parkway, Ann Arbor, MI, USA">
        <title>Comparative Genomics and Chromosome Evolution.</title>
        <authorList>
            <person name="Mudd A.B."/>
        </authorList>
    </citation>
    <scope>NUCLEOTIDE SEQUENCE</scope>
    <source>
        <strain evidence="16">1538</strain>
        <tissue evidence="16">Blood</tissue>
    </source>
</reference>
<dbReference type="SUPFAM" id="SSF55681">
    <property type="entry name" value="Class II aaRS and biotin synthetases"/>
    <property type="match status" value="1"/>
</dbReference>
<evidence type="ECO:0000256" key="8">
    <source>
        <dbReference type="ARBA" id="ARBA00022946"/>
    </source>
</evidence>
<evidence type="ECO:0000256" key="13">
    <source>
        <dbReference type="ARBA" id="ARBA00058798"/>
    </source>
</evidence>
<keyword evidence="10" id="KW-0030">Aminoacyl-tRNA synthetase</keyword>
<evidence type="ECO:0000313" key="16">
    <source>
        <dbReference type="EMBL" id="DBA17968.1"/>
    </source>
</evidence>
<protein>
    <recommendedName>
        <fullName evidence="14">Probable proline--tRNA ligase, mitochondrial</fullName>
        <ecNumber evidence="3">6.1.1.15</ecNumber>
    </recommendedName>
    <alternativeName>
        <fullName evidence="11">Prolyl-tRNA synthetase</fullName>
    </alternativeName>
</protein>
<dbReference type="InterPro" id="IPR050062">
    <property type="entry name" value="Pro-tRNA_synthetase"/>
</dbReference>
<comment type="similarity">
    <text evidence="2">Belongs to the class-II aminoacyl-tRNA synthetase family.</text>
</comment>
<keyword evidence="4" id="KW-0436">Ligase</keyword>
<dbReference type="Pfam" id="PF03129">
    <property type="entry name" value="HGTP_anticodon"/>
    <property type="match status" value="1"/>
</dbReference>
<comment type="subcellular location">
    <subcellularLocation>
        <location evidence="1">Mitochondrion matrix</location>
    </subcellularLocation>
</comment>
<evidence type="ECO:0000256" key="2">
    <source>
        <dbReference type="ARBA" id="ARBA00008226"/>
    </source>
</evidence>
<comment type="caution">
    <text evidence="16">The sequence shown here is derived from an EMBL/GenBank/DDBJ whole genome shotgun (WGS) entry which is preliminary data.</text>
</comment>
<dbReference type="PRINTS" id="PR01046">
    <property type="entry name" value="TRNASYNTHPRO"/>
</dbReference>
<name>A0AAV2ZUS9_PYXAD</name>
<evidence type="ECO:0000256" key="11">
    <source>
        <dbReference type="ARBA" id="ARBA00029731"/>
    </source>
</evidence>
<feature type="domain" description="Aminoacyl-transfer RNA synthetases class-II family profile" evidence="15">
    <location>
        <begin position="83"/>
        <end position="364"/>
    </location>
</feature>
<dbReference type="Gene3D" id="3.30.930.10">
    <property type="entry name" value="Bira Bifunctional Protein, Domain 2"/>
    <property type="match status" value="1"/>
</dbReference>
<evidence type="ECO:0000256" key="3">
    <source>
        <dbReference type="ARBA" id="ARBA00012831"/>
    </source>
</evidence>
<evidence type="ECO:0000313" key="17">
    <source>
        <dbReference type="Proteomes" id="UP001181693"/>
    </source>
</evidence>
<sequence>MVRLLRISLPYLVTSRYHYHDAGPVRRHLVSKIYNPGTLWKESSSELPQKSSEPTSRSQRLMTRAGLIRPSSPGCFHYLPFTLRAMEKLIRLVDHIMHEIGGQKMDMTTLCSAALWRQSGRWDLVGKELFSLMDRHKQEYCLGPTHEESVTHLVAIEGGISHKQLPLLLYQITRKFRDEKRPCFGLLRGREFYMKDMYTFDISEEAAYQTYKNVCEAYCKLFQTLGLKYVKVEADTGNIGGKMSHEFHLPASIGEDRLMVCESCDFAANVETLNEEAKNCPMCSSNLVESKGIEIGHTFYLGTKYSKVFNALCYDPQNKPVIAEMGCYGIGISRLMAASIEVLSTEDDIHWPDLIAPYQICLIPPKKGSKESAALAAAEEIYNALCTVHHLKDEVVLDDRDHMTIGKRVKEAHIMGYPYIIVAGKKTLESPPQFEVQNHRTGEVQYLSKEGVLNFVQGIRVV</sequence>
<organism evidence="16 17">
    <name type="scientific">Pyxicephalus adspersus</name>
    <name type="common">African bullfrog</name>
    <dbReference type="NCBI Taxonomy" id="30357"/>
    <lineage>
        <taxon>Eukaryota</taxon>
        <taxon>Metazoa</taxon>
        <taxon>Chordata</taxon>
        <taxon>Craniata</taxon>
        <taxon>Vertebrata</taxon>
        <taxon>Euteleostomi</taxon>
        <taxon>Amphibia</taxon>
        <taxon>Batrachia</taxon>
        <taxon>Anura</taxon>
        <taxon>Neobatrachia</taxon>
        <taxon>Ranoidea</taxon>
        <taxon>Pyxicephalidae</taxon>
        <taxon>Pyxicephalinae</taxon>
        <taxon>Pyxicephalus</taxon>
    </lineage>
</organism>
<dbReference type="InterPro" id="IPR033730">
    <property type="entry name" value="ProRS_core_prok"/>
</dbReference>
<evidence type="ECO:0000256" key="12">
    <source>
        <dbReference type="ARBA" id="ARBA00047671"/>
    </source>
</evidence>
<dbReference type="PROSITE" id="PS50862">
    <property type="entry name" value="AA_TRNA_LIGASE_II"/>
    <property type="match status" value="1"/>
</dbReference>
<evidence type="ECO:0000256" key="7">
    <source>
        <dbReference type="ARBA" id="ARBA00022917"/>
    </source>
</evidence>
<dbReference type="InterPro" id="IPR002314">
    <property type="entry name" value="aa-tRNA-synt_IIb"/>
</dbReference>
<dbReference type="InterPro" id="IPR045864">
    <property type="entry name" value="aa-tRNA-synth_II/BPL/LPL"/>
</dbReference>
<dbReference type="SUPFAM" id="SSF52954">
    <property type="entry name" value="Class II aaRS ABD-related"/>
    <property type="match status" value="1"/>
</dbReference>
<keyword evidence="9" id="KW-0496">Mitochondrion</keyword>
<dbReference type="EC" id="6.1.1.15" evidence="3"/>
<dbReference type="GO" id="GO:0005759">
    <property type="term" value="C:mitochondrial matrix"/>
    <property type="evidence" value="ECO:0007669"/>
    <property type="project" value="UniProtKB-SubCell"/>
</dbReference>
<accession>A0AAV2ZUS9</accession>
<evidence type="ECO:0000256" key="14">
    <source>
        <dbReference type="ARBA" id="ARBA00071545"/>
    </source>
</evidence>
<dbReference type="Gene3D" id="3.40.50.800">
    <property type="entry name" value="Anticodon-binding domain"/>
    <property type="match status" value="1"/>
</dbReference>
<dbReference type="InterPro" id="IPR004154">
    <property type="entry name" value="Anticodon-bd"/>
</dbReference>
<evidence type="ECO:0000256" key="10">
    <source>
        <dbReference type="ARBA" id="ARBA00023146"/>
    </source>
</evidence>
<dbReference type="FunFam" id="3.30.930.10:FF:000042">
    <property type="entry name" value="probable proline--tRNA ligase, mitochondrial"/>
    <property type="match status" value="1"/>
</dbReference>
<dbReference type="InterPro" id="IPR002316">
    <property type="entry name" value="Pro-tRNA-ligase_IIa"/>
</dbReference>
<evidence type="ECO:0000259" key="15">
    <source>
        <dbReference type="PROSITE" id="PS50862"/>
    </source>
</evidence>
<evidence type="ECO:0000256" key="6">
    <source>
        <dbReference type="ARBA" id="ARBA00022840"/>
    </source>
</evidence>
<evidence type="ECO:0000256" key="4">
    <source>
        <dbReference type="ARBA" id="ARBA00022598"/>
    </source>
</evidence>
<dbReference type="InterPro" id="IPR036621">
    <property type="entry name" value="Anticodon-bd_dom_sf"/>
</dbReference>
<keyword evidence="5" id="KW-0547">Nucleotide-binding</keyword>
<dbReference type="Proteomes" id="UP001181693">
    <property type="component" value="Unassembled WGS sequence"/>
</dbReference>
<dbReference type="InterPro" id="IPR006195">
    <property type="entry name" value="aa-tRNA-synth_II"/>
</dbReference>
<evidence type="ECO:0000256" key="9">
    <source>
        <dbReference type="ARBA" id="ARBA00023128"/>
    </source>
</evidence>
<dbReference type="PANTHER" id="PTHR42753">
    <property type="entry name" value="MITOCHONDRIAL RIBOSOME PROTEIN L39/PROLYL-TRNA LIGASE FAMILY MEMBER"/>
    <property type="match status" value="1"/>
</dbReference>
<dbReference type="AlphaFoldDB" id="A0AAV2ZUS9"/>
<evidence type="ECO:0000256" key="5">
    <source>
        <dbReference type="ARBA" id="ARBA00022741"/>
    </source>
</evidence>